<feature type="region of interest" description="Disordered" evidence="1">
    <location>
        <begin position="69"/>
        <end position="180"/>
    </location>
</feature>
<evidence type="ECO:0000313" key="3">
    <source>
        <dbReference type="Proteomes" id="UP000289738"/>
    </source>
</evidence>
<feature type="compositionally biased region" description="Basic residues" evidence="1">
    <location>
        <begin position="158"/>
        <end position="174"/>
    </location>
</feature>
<evidence type="ECO:0000256" key="1">
    <source>
        <dbReference type="SAM" id="MobiDB-lite"/>
    </source>
</evidence>
<proteinExistence type="predicted"/>
<accession>A0A445EBK0</accession>
<evidence type="ECO:0000313" key="2">
    <source>
        <dbReference type="EMBL" id="RYR72904.1"/>
    </source>
</evidence>
<keyword evidence="3" id="KW-1185">Reference proteome</keyword>
<dbReference type="Proteomes" id="UP000289738">
    <property type="component" value="Chromosome A02"/>
</dbReference>
<gene>
    <name evidence="2" type="ORF">Ahy_A02g007131</name>
</gene>
<feature type="compositionally biased region" description="Basic and acidic residues" evidence="1">
    <location>
        <begin position="121"/>
        <end position="143"/>
    </location>
</feature>
<organism evidence="2 3">
    <name type="scientific">Arachis hypogaea</name>
    <name type="common">Peanut</name>
    <dbReference type="NCBI Taxonomy" id="3818"/>
    <lineage>
        <taxon>Eukaryota</taxon>
        <taxon>Viridiplantae</taxon>
        <taxon>Streptophyta</taxon>
        <taxon>Embryophyta</taxon>
        <taxon>Tracheophyta</taxon>
        <taxon>Spermatophyta</taxon>
        <taxon>Magnoliopsida</taxon>
        <taxon>eudicotyledons</taxon>
        <taxon>Gunneridae</taxon>
        <taxon>Pentapetalae</taxon>
        <taxon>rosids</taxon>
        <taxon>fabids</taxon>
        <taxon>Fabales</taxon>
        <taxon>Fabaceae</taxon>
        <taxon>Papilionoideae</taxon>
        <taxon>50 kb inversion clade</taxon>
        <taxon>dalbergioids sensu lato</taxon>
        <taxon>Dalbergieae</taxon>
        <taxon>Pterocarpus clade</taxon>
        <taxon>Arachis</taxon>
    </lineage>
</organism>
<protein>
    <submittedName>
        <fullName evidence="2">Uncharacterized protein</fullName>
    </submittedName>
</protein>
<comment type="caution">
    <text evidence="2">The sequence shown here is derived from an EMBL/GenBank/DDBJ whole genome shotgun (WGS) entry which is preliminary data.</text>
</comment>
<dbReference type="EMBL" id="SDMP01000002">
    <property type="protein sequence ID" value="RYR72904.1"/>
    <property type="molecule type" value="Genomic_DNA"/>
</dbReference>
<sequence>MTPDLESGLHVIKGDAKINKMRDNKSRNKEISEITFTLITPVSVLEVVDCEKQVEHIILSDLSFSSDGYEITEDEPYKSPPPRYEDADSNEDSEEQRKIERLEKKKKMATPKKRASQDPNVEVKDDKDDSKIVEKIDPSKKNDNAGPSKSGPTFCPRTAKKRTSKKYSVRKKTHGGVSNDEEERTAFDAFNEETKYGEVEFKVAQTFITMENIKNILKDYFVFTKKDVVKTLVKRHNYARDYNSNLADRH</sequence>
<feature type="compositionally biased region" description="Basic residues" evidence="1">
    <location>
        <begin position="104"/>
        <end position="114"/>
    </location>
</feature>
<name>A0A445EBK0_ARAHY</name>
<reference evidence="2 3" key="1">
    <citation type="submission" date="2019-01" db="EMBL/GenBank/DDBJ databases">
        <title>Sequencing of cultivated peanut Arachis hypogaea provides insights into genome evolution and oil improvement.</title>
        <authorList>
            <person name="Chen X."/>
        </authorList>
    </citation>
    <scope>NUCLEOTIDE SEQUENCE [LARGE SCALE GENOMIC DNA]</scope>
    <source>
        <strain evidence="3">cv. Fuhuasheng</strain>
        <tissue evidence="2">Leaves</tissue>
    </source>
</reference>
<dbReference type="AlphaFoldDB" id="A0A445EBK0"/>